<evidence type="ECO:0000313" key="4">
    <source>
        <dbReference type="Proteomes" id="UP000002280"/>
    </source>
</evidence>
<feature type="region of interest" description="Disordered" evidence="1">
    <location>
        <begin position="92"/>
        <end position="130"/>
    </location>
</feature>
<dbReference type="InterPro" id="IPR029071">
    <property type="entry name" value="Ubiquitin-like_domsf"/>
</dbReference>
<dbReference type="GO" id="GO:0043161">
    <property type="term" value="P:proteasome-mediated ubiquitin-dependent protein catabolic process"/>
    <property type="evidence" value="ECO:0000318"/>
    <property type="project" value="GO_Central"/>
</dbReference>
<reference evidence="3 4" key="1">
    <citation type="journal article" date="2007" name="Nature">
        <title>Genome of the marsupial Monodelphis domestica reveals innovation in non-coding sequences.</title>
        <authorList>
            <person name="Mikkelsen T.S."/>
            <person name="Wakefield M.J."/>
            <person name="Aken B."/>
            <person name="Amemiya C.T."/>
            <person name="Chang J.L."/>
            <person name="Duke S."/>
            <person name="Garber M."/>
            <person name="Gentles A.J."/>
            <person name="Goodstadt L."/>
            <person name="Heger A."/>
            <person name="Jurka J."/>
            <person name="Kamal M."/>
            <person name="Mauceli E."/>
            <person name="Searle S.M."/>
            <person name="Sharpe T."/>
            <person name="Baker M.L."/>
            <person name="Batzer M.A."/>
            <person name="Benos P.V."/>
            <person name="Belov K."/>
            <person name="Clamp M."/>
            <person name="Cook A."/>
            <person name="Cuff J."/>
            <person name="Das R."/>
            <person name="Davidow L."/>
            <person name="Deakin J.E."/>
            <person name="Fazzari M.J."/>
            <person name="Glass J.L."/>
            <person name="Grabherr M."/>
            <person name="Greally J.M."/>
            <person name="Gu W."/>
            <person name="Hore T.A."/>
            <person name="Huttley G.A."/>
            <person name="Kleber M."/>
            <person name="Jirtle R.L."/>
            <person name="Koina E."/>
            <person name="Lee J.T."/>
            <person name="Mahony S."/>
            <person name="Marra M.A."/>
            <person name="Miller R.D."/>
            <person name="Nicholls R.D."/>
            <person name="Oda M."/>
            <person name="Papenfuss A.T."/>
            <person name="Parra Z.E."/>
            <person name="Pollock D.D."/>
            <person name="Ray D.A."/>
            <person name="Schein J.E."/>
            <person name="Speed T.P."/>
            <person name="Thompson K."/>
            <person name="VandeBerg J.L."/>
            <person name="Wade C.M."/>
            <person name="Walker J.A."/>
            <person name="Waters P.D."/>
            <person name="Webber C."/>
            <person name="Weidman J.R."/>
            <person name="Xie X."/>
            <person name="Zody M.C."/>
            <person name="Baldwin J."/>
            <person name="Abdouelleil A."/>
            <person name="Abdulkadir J."/>
            <person name="Abebe A."/>
            <person name="Abera B."/>
            <person name="Abreu J."/>
            <person name="Acer S.C."/>
            <person name="Aftuck L."/>
            <person name="Alexander A."/>
            <person name="An P."/>
            <person name="Anderson E."/>
            <person name="Anderson S."/>
            <person name="Arachi H."/>
            <person name="Azer M."/>
            <person name="Bachantsang P."/>
            <person name="Barry A."/>
            <person name="Bayul T."/>
            <person name="Berlin A."/>
            <person name="Bessette D."/>
            <person name="Bloom T."/>
            <person name="Bloom T."/>
            <person name="Boguslavskiy L."/>
            <person name="Bonnet C."/>
            <person name="Boukhgalter B."/>
            <person name="Bourzgui I."/>
            <person name="Brown A."/>
            <person name="Cahill P."/>
            <person name="Channer S."/>
            <person name="Cheshatsang Y."/>
            <person name="Chuda L."/>
            <person name="Citroen M."/>
            <person name="Collymore A."/>
            <person name="Cooke P."/>
            <person name="Costello M."/>
            <person name="D'Aco K."/>
            <person name="Daza R."/>
            <person name="De Haan G."/>
            <person name="DeGray S."/>
            <person name="DeMaso C."/>
            <person name="Dhargay N."/>
            <person name="Dooley K."/>
            <person name="Dooley E."/>
            <person name="Doricent M."/>
            <person name="Dorje P."/>
            <person name="Dorjee K."/>
            <person name="Dupes A."/>
            <person name="Elong R."/>
            <person name="Falk J."/>
            <person name="Farina A."/>
            <person name="Faro S."/>
            <person name="Ferguson D."/>
            <person name="Fisher S."/>
            <person name="Foley C.D."/>
            <person name="Franke A."/>
            <person name="Friedrich D."/>
            <person name="Gadbois L."/>
            <person name="Gearin G."/>
            <person name="Gearin C.R."/>
            <person name="Giannoukos G."/>
            <person name="Goode T."/>
            <person name="Graham J."/>
            <person name="Grandbois E."/>
            <person name="Grewal S."/>
            <person name="Gyaltsen K."/>
            <person name="Hafez N."/>
            <person name="Hagos B."/>
            <person name="Hall J."/>
            <person name="Henson C."/>
            <person name="Hollinger A."/>
            <person name="Honan T."/>
            <person name="Huard M.D."/>
            <person name="Hughes L."/>
            <person name="Hurhula B."/>
            <person name="Husby M.E."/>
            <person name="Kamat A."/>
            <person name="Kanga B."/>
            <person name="Kashin S."/>
            <person name="Khazanovich D."/>
            <person name="Kisner P."/>
            <person name="Lance K."/>
            <person name="Lara M."/>
            <person name="Lee W."/>
            <person name="Lennon N."/>
            <person name="Letendre F."/>
            <person name="LeVine R."/>
            <person name="Lipovsky A."/>
            <person name="Liu X."/>
            <person name="Liu J."/>
            <person name="Liu S."/>
            <person name="Lokyitsang T."/>
            <person name="Lokyitsang Y."/>
            <person name="Lubonja R."/>
            <person name="Lui A."/>
            <person name="MacDonald P."/>
            <person name="Magnisalis V."/>
            <person name="Maru K."/>
            <person name="Matthews C."/>
            <person name="McCusker W."/>
            <person name="McDonough S."/>
            <person name="Mehta T."/>
            <person name="Meldrim J."/>
            <person name="Meneus L."/>
            <person name="Mihai O."/>
            <person name="Mihalev A."/>
            <person name="Mihova T."/>
            <person name="Mittelman R."/>
            <person name="Mlenga V."/>
            <person name="Montmayeur A."/>
            <person name="Mulrain L."/>
            <person name="Navidi A."/>
            <person name="Naylor J."/>
            <person name="Negash T."/>
            <person name="Nguyen T."/>
            <person name="Nguyen N."/>
            <person name="Nicol R."/>
            <person name="Norbu C."/>
            <person name="Norbu N."/>
            <person name="Novod N."/>
            <person name="O'Neill B."/>
            <person name="Osman S."/>
            <person name="Markiewicz E."/>
            <person name="Oyono O.L."/>
            <person name="Patti C."/>
            <person name="Phunkhang P."/>
            <person name="Pierre F."/>
            <person name="Priest M."/>
            <person name="Raghuraman S."/>
            <person name="Rege F."/>
            <person name="Reyes R."/>
            <person name="Rise C."/>
            <person name="Rogov P."/>
            <person name="Ross K."/>
            <person name="Ryan E."/>
            <person name="Settipalli S."/>
            <person name="Shea T."/>
            <person name="Sherpa N."/>
            <person name="Shi L."/>
            <person name="Shih D."/>
            <person name="Sparrow T."/>
            <person name="Spaulding J."/>
            <person name="Stalker J."/>
            <person name="Stange-Thomann N."/>
            <person name="Stavropoulos S."/>
            <person name="Stone C."/>
            <person name="Strader C."/>
            <person name="Tesfaye S."/>
            <person name="Thomson T."/>
            <person name="Thoulutsang Y."/>
            <person name="Thoulutsang D."/>
            <person name="Topham K."/>
            <person name="Topping I."/>
            <person name="Tsamla T."/>
            <person name="Vassiliev H."/>
            <person name="Vo A."/>
            <person name="Wangchuk T."/>
            <person name="Wangdi T."/>
            <person name="Weiand M."/>
            <person name="Wilkinson J."/>
            <person name="Wilson A."/>
            <person name="Yadav S."/>
            <person name="Young G."/>
            <person name="Yu Q."/>
            <person name="Zembek L."/>
            <person name="Zhong D."/>
            <person name="Zimmer A."/>
            <person name="Zwirko Z."/>
            <person name="Jaffe D.B."/>
            <person name="Alvarez P."/>
            <person name="Brockman W."/>
            <person name="Butler J."/>
            <person name="Chin C."/>
            <person name="Gnerre S."/>
            <person name="MacCallum I."/>
            <person name="Graves J.A."/>
            <person name="Ponting C.P."/>
            <person name="Breen M."/>
            <person name="Samollow P.B."/>
            <person name="Lander E.S."/>
            <person name="Lindblad-Toh K."/>
        </authorList>
    </citation>
    <scope>NUCLEOTIDE SEQUENCE [LARGE SCALE GENOMIC DNA]</scope>
</reference>
<name>A0A5F8H458_MONDO</name>
<dbReference type="Bgee" id="ENSMODG00000040908">
    <property type="expression patterns" value="Expressed in forelimb bud and 6 other cell types or tissues"/>
</dbReference>
<protein>
    <recommendedName>
        <fullName evidence="2">Ubiquitin-like domain-containing protein</fullName>
    </recommendedName>
</protein>
<dbReference type="Pfam" id="PF00240">
    <property type="entry name" value="ubiquitin"/>
    <property type="match status" value="1"/>
</dbReference>
<sequence>GAARGRDADSFSVLRKLARGLPWAGFCLLGVGGGGWTICDPEPRREGQPNPRLETCPLHLFPQPSRPSPLGFLSPLPIGGGSSWGTGKASTRLWSHPDPHRVVSDSGSRGGAGEEGQELALEPPRGVNSPGRQLSVSLGWRRTLRLPWLNRPLCVPPRLARVAVLHGCVGSRTYEVPPPTTVGEVKELIYRETDFPASEQQLWHRGRELSDWIKIGDLLTYKSCDLFLNLQSKGLKGGGIYIYIYI</sequence>
<reference evidence="3" key="2">
    <citation type="submission" date="2025-08" db="UniProtKB">
        <authorList>
            <consortium name="Ensembl"/>
        </authorList>
    </citation>
    <scope>IDENTIFICATION</scope>
</reference>
<dbReference type="CDD" id="cd17049">
    <property type="entry name" value="Ubl_Sacsin"/>
    <property type="match status" value="1"/>
</dbReference>
<dbReference type="GO" id="GO:0031593">
    <property type="term" value="F:polyubiquitin modification-dependent protein binding"/>
    <property type="evidence" value="ECO:0000318"/>
    <property type="project" value="GO_Central"/>
</dbReference>
<accession>A0A5F8H458</accession>
<dbReference type="GO" id="GO:0070628">
    <property type="term" value="F:proteasome binding"/>
    <property type="evidence" value="ECO:0000318"/>
    <property type="project" value="GO_Central"/>
</dbReference>
<proteinExistence type="predicted"/>
<evidence type="ECO:0000313" key="3">
    <source>
        <dbReference type="Ensembl" id="ENSMODP00000054329.1"/>
    </source>
</evidence>
<dbReference type="GO" id="GO:0005829">
    <property type="term" value="C:cytosol"/>
    <property type="evidence" value="ECO:0000318"/>
    <property type="project" value="GO_Central"/>
</dbReference>
<keyword evidence="4" id="KW-1185">Reference proteome</keyword>
<dbReference type="GO" id="GO:0005654">
    <property type="term" value="C:nucleoplasm"/>
    <property type="evidence" value="ECO:0000318"/>
    <property type="project" value="GO_Central"/>
</dbReference>
<organism evidence="3 4">
    <name type="scientific">Monodelphis domestica</name>
    <name type="common">Gray short-tailed opossum</name>
    <dbReference type="NCBI Taxonomy" id="13616"/>
    <lineage>
        <taxon>Eukaryota</taxon>
        <taxon>Metazoa</taxon>
        <taxon>Chordata</taxon>
        <taxon>Craniata</taxon>
        <taxon>Vertebrata</taxon>
        <taxon>Euteleostomi</taxon>
        <taxon>Mammalia</taxon>
        <taxon>Metatheria</taxon>
        <taxon>Didelphimorphia</taxon>
        <taxon>Didelphidae</taxon>
        <taxon>Monodelphis</taxon>
    </lineage>
</organism>
<dbReference type="Gene3D" id="3.10.20.90">
    <property type="entry name" value="Phosphatidylinositol 3-kinase Catalytic Subunit, Chain A, domain 1"/>
    <property type="match status" value="1"/>
</dbReference>
<evidence type="ECO:0000259" key="2">
    <source>
        <dbReference type="PROSITE" id="PS50053"/>
    </source>
</evidence>
<dbReference type="Ensembl" id="ENSMODT00000087851.1">
    <property type="protein sequence ID" value="ENSMODP00000054329.1"/>
    <property type="gene ID" value="ENSMODG00000040908.1"/>
</dbReference>
<dbReference type="InterPro" id="IPR000626">
    <property type="entry name" value="Ubiquitin-like_dom"/>
</dbReference>
<dbReference type="Proteomes" id="UP000002280">
    <property type="component" value="Chromosome 4"/>
</dbReference>
<dbReference type="PROSITE" id="PS50053">
    <property type="entry name" value="UBIQUITIN_2"/>
    <property type="match status" value="1"/>
</dbReference>
<dbReference type="AlphaFoldDB" id="A0A5F8H458"/>
<evidence type="ECO:0000256" key="1">
    <source>
        <dbReference type="SAM" id="MobiDB-lite"/>
    </source>
</evidence>
<dbReference type="SUPFAM" id="SSF54236">
    <property type="entry name" value="Ubiquitin-like"/>
    <property type="match status" value="1"/>
</dbReference>
<dbReference type="InParanoid" id="A0A5F8H458"/>
<feature type="domain" description="Ubiquitin-like" evidence="2">
    <location>
        <begin position="162"/>
        <end position="235"/>
    </location>
</feature>
<dbReference type="GO" id="GO:0043130">
    <property type="term" value="F:ubiquitin binding"/>
    <property type="evidence" value="ECO:0000318"/>
    <property type="project" value="GO_Central"/>
</dbReference>
<dbReference type="STRING" id="13616.ENSMODP00000054329"/>
<reference evidence="3" key="3">
    <citation type="submission" date="2025-09" db="UniProtKB">
        <authorList>
            <consortium name="Ensembl"/>
        </authorList>
    </citation>
    <scope>IDENTIFICATION</scope>
</reference>